<dbReference type="AlphaFoldDB" id="A0AAV2F815"/>
<gene>
    <name evidence="1" type="ORF">LTRI10_LOCUS34606</name>
</gene>
<keyword evidence="2" id="KW-1185">Reference proteome</keyword>
<dbReference type="Proteomes" id="UP001497516">
    <property type="component" value="Chromosome 6"/>
</dbReference>
<dbReference type="EMBL" id="OZ034819">
    <property type="protein sequence ID" value="CAL1394082.1"/>
    <property type="molecule type" value="Genomic_DNA"/>
</dbReference>
<name>A0AAV2F815_9ROSI</name>
<reference evidence="1 2" key="1">
    <citation type="submission" date="2024-04" db="EMBL/GenBank/DDBJ databases">
        <authorList>
            <person name="Fracassetti M."/>
        </authorList>
    </citation>
    <scope>NUCLEOTIDE SEQUENCE [LARGE SCALE GENOMIC DNA]</scope>
</reference>
<evidence type="ECO:0008006" key="3">
    <source>
        <dbReference type="Google" id="ProtNLM"/>
    </source>
</evidence>
<evidence type="ECO:0000313" key="1">
    <source>
        <dbReference type="EMBL" id="CAL1394082.1"/>
    </source>
</evidence>
<accession>A0AAV2F815</accession>
<organism evidence="1 2">
    <name type="scientific">Linum trigynum</name>
    <dbReference type="NCBI Taxonomy" id="586398"/>
    <lineage>
        <taxon>Eukaryota</taxon>
        <taxon>Viridiplantae</taxon>
        <taxon>Streptophyta</taxon>
        <taxon>Embryophyta</taxon>
        <taxon>Tracheophyta</taxon>
        <taxon>Spermatophyta</taxon>
        <taxon>Magnoliopsida</taxon>
        <taxon>eudicotyledons</taxon>
        <taxon>Gunneridae</taxon>
        <taxon>Pentapetalae</taxon>
        <taxon>rosids</taxon>
        <taxon>fabids</taxon>
        <taxon>Malpighiales</taxon>
        <taxon>Linaceae</taxon>
        <taxon>Linum</taxon>
    </lineage>
</organism>
<proteinExistence type="predicted"/>
<sequence length="141" mass="16524">MATHFIIPIRDVLQAVGDIKSYDNWLACLKTYLISQDLWDLIDSPEITYFLPLLLPTPPGGGGRMRRLCTRFRFRWAVTCSTRYGKSARRRRLETLWRICIGRSYYPRTTLKLELEQSSCSRPTLVNLELAYLINFLNYRG</sequence>
<evidence type="ECO:0000313" key="2">
    <source>
        <dbReference type="Proteomes" id="UP001497516"/>
    </source>
</evidence>
<protein>
    <recommendedName>
        <fullName evidence="3">DUF4219 domain-containing protein</fullName>
    </recommendedName>
</protein>